<dbReference type="Pfam" id="PF19068">
    <property type="entry name" value="DUF5764"/>
    <property type="match status" value="1"/>
</dbReference>
<gene>
    <name evidence="2" type="ORF">LCMiAC01_05760</name>
</gene>
<proteinExistence type="predicted"/>
<dbReference type="EMBL" id="MK500403">
    <property type="protein sequence ID" value="QBK88894.1"/>
    <property type="molecule type" value="Genomic_DNA"/>
</dbReference>
<dbReference type="InterPro" id="IPR043913">
    <property type="entry name" value="DUF5764"/>
</dbReference>
<evidence type="ECO:0000256" key="1">
    <source>
        <dbReference type="SAM" id="MobiDB-lite"/>
    </source>
</evidence>
<feature type="region of interest" description="Disordered" evidence="1">
    <location>
        <begin position="242"/>
        <end position="275"/>
    </location>
</feature>
<sequence>MTHHYEKTIVETKQEFTSILIDNTTPFIYEGIKSLYNKSVDIHNEIAEIKKKHPDMQIPSILKLFQMHLKDISNLNNHKIESETNRIKTCSQCSDWYDDLVKAVIKSHIILLTYSTSKKKSPIVEDKHHEKIKTTDFIHKCYIESGNDIYNNPRLFWHKYPTLIIKRNQREICSIIKQAIKKVIRKMLPMSLILAEYNKNDYIQSNDESRYRNVKRMVQKDLYDNEEGNLLDDQENAFIEVNDNSPDYENHSPSSRHSQHITQRSSTYQTNADSEEDVIKSINNEIANYENKIELHTNATDDTKGSVTKGSVTKEEPNGNIIINIERPTKPDTVSTRQTGSIAVSIPDASKDSVINKILQQNSSLNIQRRPDKRTMEFMEQLNRGH</sequence>
<evidence type="ECO:0000313" key="2">
    <source>
        <dbReference type="EMBL" id="QBK88894.1"/>
    </source>
</evidence>
<reference evidence="2" key="1">
    <citation type="journal article" date="2019" name="MBio">
        <title>Virus Genomes from Deep Sea Sediments Expand the Ocean Megavirome and Support Independent Origins of Viral Gigantism.</title>
        <authorList>
            <person name="Backstrom D."/>
            <person name="Yutin N."/>
            <person name="Jorgensen S.L."/>
            <person name="Dharamshi J."/>
            <person name="Homa F."/>
            <person name="Zaremba-Niedwiedzka K."/>
            <person name="Spang A."/>
            <person name="Wolf Y.I."/>
            <person name="Koonin E.V."/>
            <person name="Ettema T.J."/>
        </authorList>
    </citation>
    <scope>NUCLEOTIDE SEQUENCE</scope>
</reference>
<name>A0A481Z284_9VIRU</name>
<protein>
    <submittedName>
        <fullName evidence="2">Uncharacterized protein</fullName>
    </submittedName>
</protein>
<feature type="compositionally biased region" description="Polar residues" evidence="1">
    <location>
        <begin position="242"/>
        <end position="272"/>
    </location>
</feature>
<accession>A0A481Z284</accession>
<organism evidence="2">
    <name type="scientific">Mimivirus LCMiAC01</name>
    <dbReference type="NCBI Taxonomy" id="2506608"/>
    <lineage>
        <taxon>Viruses</taxon>
        <taxon>Varidnaviria</taxon>
        <taxon>Bamfordvirae</taxon>
        <taxon>Nucleocytoviricota</taxon>
        <taxon>Megaviricetes</taxon>
        <taxon>Imitervirales</taxon>
        <taxon>Mimiviridae</taxon>
        <taxon>Klosneuvirinae</taxon>
    </lineage>
</organism>